<reference evidence="1" key="1">
    <citation type="submission" date="2022-11" db="EMBL/GenBank/DDBJ databases">
        <authorList>
            <person name="Morgan W.R."/>
            <person name="Tartar A."/>
        </authorList>
    </citation>
    <scope>NUCLEOTIDE SEQUENCE</scope>
    <source>
        <strain evidence="1">ARSEF 373</strain>
    </source>
</reference>
<protein>
    <submittedName>
        <fullName evidence="1">Uncharacterized protein</fullName>
    </submittedName>
</protein>
<dbReference type="GO" id="GO:0016755">
    <property type="term" value="F:aminoacyltransferase activity"/>
    <property type="evidence" value="ECO:0007669"/>
    <property type="project" value="InterPro"/>
</dbReference>
<evidence type="ECO:0000313" key="2">
    <source>
        <dbReference type="Proteomes" id="UP001146120"/>
    </source>
</evidence>
<dbReference type="AlphaFoldDB" id="A0AAV2Z3D0"/>
<sequence length="93" mass="11103">MPELLGNHSADSDDRRLEELPTNWDIQKIEQHFNTPLIRNWNELKQYEQVEQNPSPWTSSYWPTYQDSINARWRRGQPSPAEKYARAYGLDVK</sequence>
<keyword evidence="2" id="KW-1185">Reference proteome</keyword>
<gene>
    <name evidence="1" type="ORF">N0F65_002957</name>
</gene>
<dbReference type="Pfam" id="PF16683">
    <property type="entry name" value="TGase_elicitor"/>
    <property type="match status" value="1"/>
</dbReference>
<feature type="non-terminal residue" evidence="1">
    <location>
        <position position="93"/>
    </location>
</feature>
<dbReference type="Gene3D" id="3.30.40.240">
    <property type="entry name" value="Transglutaminase elicitor, body domain"/>
    <property type="match status" value="1"/>
</dbReference>
<name>A0AAV2Z3D0_9STRA</name>
<proteinExistence type="predicted"/>
<comment type="caution">
    <text evidence="1">The sequence shown here is derived from an EMBL/GenBank/DDBJ whole genome shotgun (WGS) entry which is preliminary data.</text>
</comment>
<dbReference type="Proteomes" id="UP001146120">
    <property type="component" value="Unassembled WGS sequence"/>
</dbReference>
<evidence type="ECO:0000313" key="1">
    <source>
        <dbReference type="EMBL" id="DBA01841.1"/>
    </source>
</evidence>
<organism evidence="1 2">
    <name type="scientific">Lagenidium giganteum</name>
    <dbReference type="NCBI Taxonomy" id="4803"/>
    <lineage>
        <taxon>Eukaryota</taxon>
        <taxon>Sar</taxon>
        <taxon>Stramenopiles</taxon>
        <taxon>Oomycota</taxon>
        <taxon>Peronosporomycetes</taxon>
        <taxon>Pythiales</taxon>
        <taxon>Pythiaceae</taxon>
    </lineage>
</organism>
<accession>A0AAV2Z3D0</accession>
<dbReference type="InterPro" id="IPR032048">
    <property type="entry name" value="TGase_elicitor"/>
</dbReference>
<dbReference type="EMBL" id="DAKRPA010000041">
    <property type="protein sequence ID" value="DBA01841.1"/>
    <property type="molecule type" value="Genomic_DNA"/>
</dbReference>
<reference evidence="1" key="2">
    <citation type="journal article" date="2023" name="Microbiol Resour">
        <title>Decontamination and Annotation of the Draft Genome Sequence of the Oomycete Lagenidium giganteum ARSEF 373.</title>
        <authorList>
            <person name="Morgan W.R."/>
            <person name="Tartar A."/>
        </authorList>
    </citation>
    <scope>NUCLEOTIDE SEQUENCE</scope>
    <source>
        <strain evidence="1">ARSEF 373</strain>
    </source>
</reference>